<name>A0AAE0BLX6_9CHLO</name>
<proteinExistence type="predicted"/>
<organism evidence="2 3">
    <name type="scientific">Cymbomonas tetramitiformis</name>
    <dbReference type="NCBI Taxonomy" id="36881"/>
    <lineage>
        <taxon>Eukaryota</taxon>
        <taxon>Viridiplantae</taxon>
        <taxon>Chlorophyta</taxon>
        <taxon>Pyramimonadophyceae</taxon>
        <taxon>Pyramimonadales</taxon>
        <taxon>Pyramimonadaceae</taxon>
        <taxon>Cymbomonas</taxon>
    </lineage>
</organism>
<gene>
    <name evidence="2" type="ORF">CYMTET_51574</name>
</gene>
<reference evidence="2 3" key="1">
    <citation type="journal article" date="2015" name="Genome Biol. Evol.">
        <title>Comparative Genomics of a Bacterivorous Green Alga Reveals Evolutionary Causalities and Consequences of Phago-Mixotrophic Mode of Nutrition.</title>
        <authorList>
            <person name="Burns J.A."/>
            <person name="Paasch A."/>
            <person name="Narechania A."/>
            <person name="Kim E."/>
        </authorList>
    </citation>
    <scope>NUCLEOTIDE SEQUENCE [LARGE SCALE GENOMIC DNA]</scope>
    <source>
        <strain evidence="2 3">PLY_AMNH</strain>
    </source>
</reference>
<accession>A0AAE0BLX6</accession>
<evidence type="ECO:0000256" key="1">
    <source>
        <dbReference type="SAM" id="MobiDB-lite"/>
    </source>
</evidence>
<protein>
    <submittedName>
        <fullName evidence="2">Uncharacterized protein</fullName>
    </submittedName>
</protein>
<feature type="compositionally biased region" description="Basic and acidic residues" evidence="1">
    <location>
        <begin position="165"/>
        <end position="188"/>
    </location>
</feature>
<dbReference type="EMBL" id="LGRX02034221">
    <property type="protein sequence ID" value="KAK3238409.1"/>
    <property type="molecule type" value="Genomic_DNA"/>
</dbReference>
<dbReference type="AlphaFoldDB" id="A0AAE0BLX6"/>
<feature type="region of interest" description="Disordered" evidence="1">
    <location>
        <begin position="154"/>
        <end position="188"/>
    </location>
</feature>
<feature type="non-terminal residue" evidence="2">
    <location>
        <position position="1"/>
    </location>
</feature>
<comment type="caution">
    <text evidence="2">The sequence shown here is derived from an EMBL/GenBank/DDBJ whole genome shotgun (WGS) entry which is preliminary data.</text>
</comment>
<dbReference type="Proteomes" id="UP001190700">
    <property type="component" value="Unassembled WGS sequence"/>
</dbReference>
<evidence type="ECO:0000313" key="2">
    <source>
        <dbReference type="EMBL" id="KAK3238409.1"/>
    </source>
</evidence>
<keyword evidence="3" id="KW-1185">Reference proteome</keyword>
<sequence length="188" mass="21688">VHGWALQSGIDIYTTFVQTYKRNYIDLNRTYGLGEQSAIMDVLKRSADFSQQSLFQNNKKWWQVPMKDVDGHIAAPPGNNTDYIRCHKNKIKAATPLEREECNRMQVEYAKIQMLNCKEWNCLRPFSLNACSDSRVIHFKGDMKRKMIEWLEENGPNGPVVKESNAAKDDVSSRKKVDASQTTKRREG</sequence>
<evidence type="ECO:0000313" key="3">
    <source>
        <dbReference type="Proteomes" id="UP001190700"/>
    </source>
</evidence>